<evidence type="ECO:0000256" key="2">
    <source>
        <dbReference type="ARBA" id="ARBA00022692"/>
    </source>
</evidence>
<reference evidence="8" key="2">
    <citation type="submission" date="2020-10" db="UniProtKB">
        <authorList>
            <consortium name="WormBaseParasite"/>
        </authorList>
    </citation>
    <scope>IDENTIFICATION</scope>
</reference>
<evidence type="ECO:0000313" key="8">
    <source>
        <dbReference type="WBParaSite" id="Pan_g13204.t1"/>
    </source>
</evidence>
<dbReference type="Proteomes" id="UP000492821">
    <property type="component" value="Unassembled WGS sequence"/>
</dbReference>
<keyword evidence="2 6" id="KW-0812">Transmembrane</keyword>
<comment type="subcellular location">
    <subcellularLocation>
        <location evidence="1">Membrane</location>
        <topology evidence="1">Multi-pass membrane protein</topology>
    </subcellularLocation>
</comment>
<dbReference type="PANTHER" id="PTHR11785">
    <property type="entry name" value="AMINO ACID TRANSPORTER"/>
    <property type="match status" value="1"/>
</dbReference>
<dbReference type="GO" id="GO:0016020">
    <property type="term" value="C:membrane"/>
    <property type="evidence" value="ECO:0007669"/>
    <property type="project" value="UniProtKB-SubCell"/>
</dbReference>
<dbReference type="AlphaFoldDB" id="A0A7E4UV32"/>
<evidence type="ECO:0000256" key="3">
    <source>
        <dbReference type="ARBA" id="ARBA00022989"/>
    </source>
</evidence>
<dbReference type="InterPro" id="IPR002293">
    <property type="entry name" value="AA/rel_permease1"/>
</dbReference>
<evidence type="ECO:0000256" key="5">
    <source>
        <dbReference type="SAM" id="MobiDB-lite"/>
    </source>
</evidence>
<feature type="transmembrane region" description="Helical" evidence="6">
    <location>
        <begin position="453"/>
        <end position="472"/>
    </location>
</feature>
<feature type="transmembrane region" description="Helical" evidence="6">
    <location>
        <begin position="514"/>
        <end position="534"/>
    </location>
</feature>
<feature type="transmembrane region" description="Helical" evidence="6">
    <location>
        <begin position="220"/>
        <end position="239"/>
    </location>
</feature>
<evidence type="ECO:0000256" key="6">
    <source>
        <dbReference type="SAM" id="Phobius"/>
    </source>
</evidence>
<evidence type="ECO:0000256" key="1">
    <source>
        <dbReference type="ARBA" id="ARBA00004141"/>
    </source>
</evidence>
<dbReference type="PANTHER" id="PTHR11785:SF531">
    <property type="entry name" value="LARGE NEUTRAL AMINO ACIDS TRANSPORTER SMALL SUBUNIT 1"/>
    <property type="match status" value="1"/>
</dbReference>
<dbReference type="WBParaSite" id="Pan_g13204.t1">
    <property type="protein sequence ID" value="Pan_g13204.t1"/>
    <property type="gene ID" value="Pan_g13204"/>
</dbReference>
<protein>
    <submittedName>
        <fullName evidence="8">AA_permease_C domain-containing protein</fullName>
    </submittedName>
</protein>
<feature type="region of interest" description="Disordered" evidence="5">
    <location>
        <begin position="586"/>
        <end position="624"/>
    </location>
</feature>
<organism evidence="7 8">
    <name type="scientific">Panagrellus redivivus</name>
    <name type="common">Microworm</name>
    <dbReference type="NCBI Taxonomy" id="6233"/>
    <lineage>
        <taxon>Eukaryota</taxon>
        <taxon>Metazoa</taxon>
        <taxon>Ecdysozoa</taxon>
        <taxon>Nematoda</taxon>
        <taxon>Chromadorea</taxon>
        <taxon>Rhabditida</taxon>
        <taxon>Tylenchina</taxon>
        <taxon>Panagrolaimomorpha</taxon>
        <taxon>Panagrolaimoidea</taxon>
        <taxon>Panagrolaimidae</taxon>
        <taxon>Panagrellus</taxon>
    </lineage>
</organism>
<feature type="transmembrane region" description="Helical" evidence="6">
    <location>
        <begin position="540"/>
        <end position="558"/>
    </location>
</feature>
<feature type="transmembrane region" description="Helical" evidence="6">
    <location>
        <begin position="160"/>
        <end position="182"/>
    </location>
</feature>
<keyword evidence="3 6" id="KW-1133">Transmembrane helix</keyword>
<dbReference type="GO" id="GO:0015179">
    <property type="term" value="F:L-amino acid transmembrane transporter activity"/>
    <property type="evidence" value="ECO:0007669"/>
    <property type="project" value="TreeGrafter"/>
</dbReference>
<feature type="compositionally biased region" description="Basic and acidic residues" evidence="5">
    <location>
        <begin position="587"/>
        <end position="602"/>
    </location>
</feature>
<name>A0A7E4UV32_PANRE</name>
<keyword evidence="7" id="KW-1185">Reference proteome</keyword>
<accession>A0A7E4UV32</accession>
<feature type="transmembrane region" description="Helical" evidence="6">
    <location>
        <begin position="280"/>
        <end position="301"/>
    </location>
</feature>
<proteinExistence type="predicted"/>
<dbReference type="Gene3D" id="1.20.1740.10">
    <property type="entry name" value="Amino acid/polyamine transporter I"/>
    <property type="match status" value="1"/>
</dbReference>
<dbReference type="InterPro" id="IPR050598">
    <property type="entry name" value="AminoAcid_Transporter"/>
</dbReference>
<evidence type="ECO:0000313" key="7">
    <source>
        <dbReference type="Proteomes" id="UP000492821"/>
    </source>
</evidence>
<dbReference type="Pfam" id="PF13520">
    <property type="entry name" value="AA_permease_2"/>
    <property type="match status" value="1"/>
</dbReference>
<keyword evidence="4 6" id="KW-0472">Membrane</keyword>
<feature type="transmembrane region" description="Helical" evidence="6">
    <location>
        <begin position="245"/>
        <end position="268"/>
    </location>
</feature>
<reference evidence="7" key="1">
    <citation type="journal article" date="2013" name="Genetics">
        <title>The draft genome and transcriptome of Panagrellus redivivus are shaped by the harsh demands of a free-living lifestyle.</title>
        <authorList>
            <person name="Srinivasan J."/>
            <person name="Dillman A.R."/>
            <person name="Macchietto M.G."/>
            <person name="Heikkinen L."/>
            <person name="Lakso M."/>
            <person name="Fracchia K.M."/>
            <person name="Antoshechkin I."/>
            <person name="Mortazavi A."/>
            <person name="Wong G."/>
            <person name="Sternberg P.W."/>
        </authorList>
    </citation>
    <scope>NUCLEOTIDE SEQUENCE [LARGE SCALE GENOMIC DNA]</scope>
    <source>
        <strain evidence="7">MT8872</strain>
    </source>
</reference>
<feature type="transmembrane region" description="Helical" evidence="6">
    <location>
        <begin position="404"/>
        <end position="432"/>
    </location>
</feature>
<sequence length="624" mass="67643">MLRLDWGSVRSFLLHSFPPAVCSFIFVPQALGPRAVLLVVCDVSLLFRRRALPFEAYPASCLPSHMSLVILVVRYLTDVMVSLKPNATEGDGLVEGTSARDAGLSPTSCQKIGKPYNDGKEGALERNVGLADAIGMILGCIIGSGIFVSPAGVQAQAGSLGVSLIIWAVAGLFVIAGSFVYIELGLLLRESGGDYAYIIYAFGDFVGFLRLWIEAVVVRPCTCTIVAITFAVYCISPFVDENDDTAVLQVVVAACMIIFQTALNSLSIRTSLALNNICTVAKLGALVGLIGAGVYALAAGIPHAYDSFQEPFADTNTNPGSIAMGFYSALFAYQGWNYLNFIVEEVKNPVFTLPVAVIVSSVAIIIVYVLCNVAYYTGLRPAEMLTVKATAIEFANRVTGWKGAGIFMCVMVAISCFGSGNGVIYTSSRLFYVGARNEHFPKFLIMTNPTFRTPIPSVIATGVLSLAYLALSDNAITLINYIAISYWLAIAFATASLFYYRLKIPREEYPFRTFLPVAIFFFVGCCILVLFPFYSNWKEALIGLGIMSTGIPVYALFVKWRPAVFDKASDAITRIVQIVFLVSEPVDPSKKNDDHEMEEKADVTQQDLKASALSPSTENDDAKE</sequence>
<feature type="transmembrane region" description="Helical" evidence="6">
    <location>
        <begin position="194"/>
        <end position="213"/>
    </location>
</feature>
<feature type="compositionally biased region" description="Polar residues" evidence="5">
    <location>
        <begin position="603"/>
        <end position="617"/>
    </location>
</feature>
<feature type="transmembrane region" description="Helical" evidence="6">
    <location>
        <begin position="351"/>
        <end position="375"/>
    </location>
</feature>
<evidence type="ECO:0000256" key="4">
    <source>
        <dbReference type="ARBA" id="ARBA00023136"/>
    </source>
</evidence>
<feature type="transmembrane region" description="Helical" evidence="6">
    <location>
        <begin position="321"/>
        <end position="339"/>
    </location>
</feature>
<feature type="transmembrane region" description="Helical" evidence="6">
    <location>
        <begin position="128"/>
        <end position="148"/>
    </location>
</feature>
<feature type="transmembrane region" description="Helical" evidence="6">
    <location>
        <begin position="478"/>
        <end position="502"/>
    </location>
</feature>